<dbReference type="Gene3D" id="3.40.50.2300">
    <property type="match status" value="1"/>
</dbReference>
<comment type="catalytic activity">
    <reaction evidence="5">
        <text>[protein]-L-glutamate 5-O-methyl ester + H2O = L-glutamyl-[protein] + methanol + H(+)</text>
        <dbReference type="Rhea" id="RHEA:23236"/>
        <dbReference type="Rhea" id="RHEA-COMP:10208"/>
        <dbReference type="Rhea" id="RHEA-COMP:10311"/>
        <dbReference type="ChEBI" id="CHEBI:15377"/>
        <dbReference type="ChEBI" id="CHEBI:15378"/>
        <dbReference type="ChEBI" id="CHEBI:17790"/>
        <dbReference type="ChEBI" id="CHEBI:29973"/>
        <dbReference type="ChEBI" id="CHEBI:82795"/>
        <dbReference type="EC" id="3.1.1.61"/>
    </reaction>
</comment>
<gene>
    <name evidence="10" type="ORF">B5J99_09960</name>
</gene>
<evidence type="ECO:0000256" key="7">
    <source>
        <dbReference type="PROSITE-ProRule" id="PRU00169"/>
    </source>
</evidence>
<accession>A0ABM6M725</accession>
<name>A0ABM6M725_9SPHN</name>
<keyword evidence="2 6" id="KW-0145">Chemotaxis</keyword>
<dbReference type="SUPFAM" id="SSF52172">
    <property type="entry name" value="CheY-like"/>
    <property type="match status" value="1"/>
</dbReference>
<evidence type="ECO:0000259" key="9">
    <source>
        <dbReference type="PROSITE" id="PS50122"/>
    </source>
</evidence>
<feature type="active site" evidence="6">
    <location>
        <position position="209"/>
    </location>
</feature>
<evidence type="ECO:0000256" key="5">
    <source>
        <dbReference type="ARBA" id="ARBA00048267"/>
    </source>
</evidence>
<dbReference type="Gene3D" id="3.40.50.180">
    <property type="entry name" value="Methylesterase CheB, C-terminal domain"/>
    <property type="match status" value="1"/>
</dbReference>
<dbReference type="RefSeq" id="WP_054133295.1">
    <property type="nucleotide sequence ID" value="NZ_CP020083.1"/>
</dbReference>
<evidence type="ECO:0000256" key="1">
    <source>
        <dbReference type="ARBA" id="ARBA00022490"/>
    </source>
</evidence>
<dbReference type="GeneID" id="303485893"/>
<keyword evidence="11" id="KW-1185">Reference proteome</keyword>
<proteinExistence type="predicted"/>
<dbReference type="SUPFAM" id="SSF52738">
    <property type="entry name" value="Methylesterase CheB, C-terminal domain"/>
    <property type="match status" value="1"/>
</dbReference>
<dbReference type="InterPro" id="IPR035909">
    <property type="entry name" value="CheB_C"/>
</dbReference>
<evidence type="ECO:0000256" key="3">
    <source>
        <dbReference type="ARBA" id="ARBA00022801"/>
    </source>
</evidence>
<dbReference type="InterPro" id="IPR001789">
    <property type="entry name" value="Sig_transdc_resp-reg_receiver"/>
</dbReference>
<dbReference type="Pfam" id="PF00072">
    <property type="entry name" value="Response_reg"/>
    <property type="match status" value="1"/>
</dbReference>
<feature type="domain" description="CheB-type methylesterase" evidence="9">
    <location>
        <begin position="167"/>
        <end position="353"/>
    </location>
</feature>
<evidence type="ECO:0000256" key="6">
    <source>
        <dbReference type="PROSITE-ProRule" id="PRU00050"/>
    </source>
</evidence>
<feature type="active site" evidence="6">
    <location>
        <position position="182"/>
    </location>
</feature>
<sequence>MTGLDPVASARRLAPLVPEALPVSRVLIVDDSLVMRSIIQRIVEQAPGFSVCASLASAQAALDFLATEAADIVLLDIEMPRRSGLDALPDLIAASKQARILVLSSHCTDGAPATLKALALGASDTLSKPDHQFYPQSFIAALHEKLRILGDAARFSRQAMPPVAARPVASHGTLDCIAIGSSTGGISAIHELLRGLDPGIDAPILVTQHLPPDFIPFLVRHIADLGLRPVHQAQDGAVLQRGHIYCAPGTAHLGLQHSGGQTRIALIPEWPGTAYKPSVDPMFAAVAECFGANGAGVMLSGMGADGLSGARLLAATGAPIYVQDAQSSTVWGMPGAIARDGLASVILPPAGIARFIADCWLEPK</sequence>
<dbReference type="CDD" id="cd16432">
    <property type="entry name" value="CheB_Rec"/>
    <property type="match status" value="1"/>
</dbReference>
<organism evidence="10 11">
    <name type="scientific">Blastomonas fulva</name>
    <dbReference type="NCBI Taxonomy" id="1550728"/>
    <lineage>
        <taxon>Bacteria</taxon>
        <taxon>Pseudomonadati</taxon>
        <taxon>Pseudomonadota</taxon>
        <taxon>Alphaproteobacteria</taxon>
        <taxon>Sphingomonadales</taxon>
        <taxon>Sphingomonadaceae</taxon>
        <taxon>Blastomonas</taxon>
    </lineage>
</organism>
<evidence type="ECO:0000259" key="8">
    <source>
        <dbReference type="PROSITE" id="PS50110"/>
    </source>
</evidence>
<keyword evidence="7" id="KW-0597">Phosphoprotein</keyword>
<dbReference type="PROSITE" id="PS50122">
    <property type="entry name" value="CHEB"/>
    <property type="match status" value="1"/>
</dbReference>
<dbReference type="InterPro" id="IPR008248">
    <property type="entry name" value="CheB-like"/>
</dbReference>
<dbReference type="InterPro" id="IPR011006">
    <property type="entry name" value="CheY-like_superfamily"/>
</dbReference>
<dbReference type="PIRSF" id="PIRSF000876">
    <property type="entry name" value="RR_chemtxs_CheB"/>
    <property type="match status" value="1"/>
</dbReference>
<evidence type="ECO:0000256" key="4">
    <source>
        <dbReference type="ARBA" id="ARBA00039140"/>
    </source>
</evidence>
<evidence type="ECO:0000313" key="11">
    <source>
        <dbReference type="Proteomes" id="UP000258016"/>
    </source>
</evidence>
<dbReference type="SMART" id="SM00448">
    <property type="entry name" value="REC"/>
    <property type="match status" value="1"/>
</dbReference>
<feature type="modified residue" description="4-aspartylphosphate" evidence="7">
    <location>
        <position position="76"/>
    </location>
</feature>
<dbReference type="CDD" id="cd17541">
    <property type="entry name" value="REC_CheB-like"/>
    <property type="match status" value="1"/>
</dbReference>
<reference evidence="10 11" key="1">
    <citation type="submission" date="2017-03" db="EMBL/GenBank/DDBJ databases">
        <title>Complete genome sequence of Blastomonas fulva degrading microcsystin LR.</title>
        <authorList>
            <person name="Lee H.-g."/>
            <person name="Jin L."/>
            <person name="oh H.-M."/>
        </authorList>
    </citation>
    <scope>NUCLEOTIDE SEQUENCE [LARGE SCALE GENOMIC DNA]</scope>
    <source>
        <strain evidence="10 11">T2</strain>
    </source>
</reference>
<dbReference type="EC" id="3.1.1.61" evidence="4"/>
<keyword evidence="3 6" id="KW-0378">Hydrolase</keyword>
<dbReference type="InterPro" id="IPR000673">
    <property type="entry name" value="Sig_transdc_resp-reg_Me-estase"/>
</dbReference>
<feature type="active site" evidence="6">
    <location>
        <position position="305"/>
    </location>
</feature>
<feature type="domain" description="Response regulatory" evidence="8">
    <location>
        <begin position="25"/>
        <end position="143"/>
    </location>
</feature>
<keyword evidence="1" id="KW-0963">Cytoplasm</keyword>
<evidence type="ECO:0000256" key="2">
    <source>
        <dbReference type="ARBA" id="ARBA00022500"/>
    </source>
</evidence>
<dbReference type="EMBL" id="CP020083">
    <property type="protein sequence ID" value="ASR51745.1"/>
    <property type="molecule type" value="Genomic_DNA"/>
</dbReference>
<dbReference type="PROSITE" id="PS50110">
    <property type="entry name" value="RESPONSE_REGULATORY"/>
    <property type="match status" value="1"/>
</dbReference>
<dbReference type="PANTHER" id="PTHR42872">
    <property type="entry name" value="PROTEIN-GLUTAMATE METHYLESTERASE/PROTEIN-GLUTAMINE GLUTAMINASE"/>
    <property type="match status" value="1"/>
</dbReference>
<dbReference type="PANTHER" id="PTHR42872:SF6">
    <property type="entry name" value="PROTEIN-GLUTAMATE METHYLESTERASE_PROTEIN-GLUTAMINE GLUTAMINASE"/>
    <property type="match status" value="1"/>
</dbReference>
<dbReference type="Proteomes" id="UP000258016">
    <property type="component" value="Chromosome"/>
</dbReference>
<dbReference type="Pfam" id="PF01339">
    <property type="entry name" value="CheB_methylest"/>
    <property type="match status" value="1"/>
</dbReference>
<protein>
    <recommendedName>
        <fullName evidence="4">protein-glutamate methylesterase</fullName>
        <ecNumber evidence="4">3.1.1.61</ecNumber>
    </recommendedName>
</protein>
<evidence type="ECO:0000313" key="10">
    <source>
        <dbReference type="EMBL" id="ASR51745.1"/>
    </source>
</evidence>